<evidence type="ECO:0000256" key="6">
    <source>
        <dbReference type="SAM" id="MobiDB-lite"/>
    </source>
</evidence>
<evidence type="ECO:0000256" key="5">
    <source>
        <dbReference type="ARBA" id="ARBA00023242"/>
    </source>
</evidence>
<dbReference type="GO" id="GO:0005634">
    <property type="term" value="C:nucleus"/>
    <property type="evidence" value="ECO:0007669"/>
    <property type="project" value="UniProtKB-SubCell"/>
</dbReference>
<dbReference type="EMBL" id="HBUF01076546">
    <property type="protein sequence ID" value="CAG6631319.1"/>
    <property type="molecule type" value="Transcribed_RNA"/>
</dbReference>
<reference evidence="7" key="1">
    <citation type="submission" date="2021-05" db="EMBL/GenBank/DDBJ databases">
        <authorList>
            <person name="Alioto T."/>
            <person name="Alioto T."/>
            <person name="Gomez Garrido J."/>
        </authorList>
    </citation>
    <scope>NUCLEOTIDE SEQUENCE</scope>
</reference>
<name>A0A8D8QGY5_9HEMI</name>
<evidence type="ECO:0000256" key="2">
    <source>
        <dbReference type="ARBA" id="ARBA00010313"/>
    </source>
</evidence>
<feature type="compositionally biased region" description="Basic and acidic residues" evidence="6">
    <location>
        <begin position="292"/>
        <end position="317"/>
    </location>
</feature>
<feature type="compositionally biased region" description="Polar residues" evidence="6">
    <location>
        <begin position="318"/>
        <end position="330"/>
    </location>
</feature>
<dbReference type="GO" id="GO:0008380">
    <property type="term" value="P:RNA splicing"/>
    <property type="evidence" value="ECO:0007669"/>
    <property type="project" value="UniProtKB-KW"/>
</dbReference>
<keyword evidence="4" id="KW-0508">mRNA splicing</keyword>
<dbReference type="GO" id="GO:0016556">
    <property type="term" value="P:mRNA modification"/>
    <property type="evidence" value="ECO:0007669"/>
    <property type="project" value="InterPro"/>
</dbReference>
<feature type="region of interest" description="Disordered" evidence="6">
    <location>
        <begin position="280"/>
        <end position="369"/>
    </location>
</feature>
<evidence type="ECO:0000256" key="4">
    <source>
        <dbReference type="ARBA" id="ARBA00023187"/>
    </source>
</evidence>
<keyword evidence="3" id="KW-0507">mRNA processing</keyword>
<feature type="compositionally biased region" description="Polar residues" evidence="6">
    <location>
        <begin position="1"/>
        <end position="11"/>
    </location>
</feature>
<keyword evidence="5" id="KW-0539">Nucleus</keyword>
<dbReference type="EMBL" id="HBUF01354092">
    <property type="protein sequence ID" value="CAG6716218.1"/>
    <property type="molecule type" value="Transcribed_RNA"/>
</dbReference>
<dbReference type="PANTHER" id="PTHR15217">
    <property type="entry name" value="WILMS' TUMOR 1-ASSOCIATING PROTEIN"/>
    <property type="match status" value="1"/>
</dbReference>
<dbReference type="GO" id="GO:0000381">
    <property type="term" value="P:regulation of alternative mRNA splicing, via spliceosome"/>
    <property type="evidence" value="ECO:0007669"/>
    <property type="project" value="InterPro"/>
</dbReference>
<accession>A0A8D8QGY5</accession>
<dbReference type="Pfam" id="PF17098">
    <property type="entry name" value="Wtap"/>
    <property type="match status" value="1"/>
</dbReference>
<comment type="subcellular location">
    <subcellularLocation>
        <location evidence="1">Nucleus</location>
    </subcellularLocation>
</comment>
<dbReference type="InterPro" id="IPR033757">
    <property type="entry name" value="WTAP"/>
</dbReference>
<evidence type="ECO:0000256" key="1">
    <source>
        <dbReference type="ARBA" id="ARBA00004123"/>
    </source>
</evidence>
<evidence type="ECO:0000256" key="3">
    <source>
        <dbReference type="ARBA" id="ARBA00022664"/>
    </source>
</evidence>
<protein>
    <submittedName>
        <fullName evidence="7">Pre-mRNA-splicing regulator female-lethal(2)D</fullName>
    </submittedName>
</protein>
<feature type="region of interest" description="Disordered" evidence="6">
    <location>
        <begin position="1"/>
        <end position="45"/>
    </location>
</feature>
<dbReference type="PANTHER" id="PTHR15217:SF0">
    <property type="entry name" value="PRE-MRNA-SPLICING REGULATOR WTAP"/>
    <property type="match status" value="1"/>
</dbReference>
<dbReference type="EMBL" id="HBUF01354090">
    <property type="protein sequence ID" value="CAG6716216.1"/>
    <property type="molecule type" value="Transcribed_RNA"/>
</dbReference>
<feature type="compositionally biased region" description="Pro residues" evidence="6">
    <location>
        <begin position="26"/>
        <end position="38"/>
    </location>
</feature>
<dbReference type="AlphaFoldDB" id="A0A8D8QGY5"/>
<comment type="similarity">
    <text evidence="2">Belongs to the fl(2)d family.</text>
</comment>
<dbReference type="GO" id="GO:0006397">
    <property type="term" value="P:mRNA processing"/>
    <property type="evidence" value="ECO:0007669"/>
    <property type="project" value="UniProtKB-KW"/>
</dbReference>
<organism evidence="7">
    <name type="scientific">Cacopsylla melanoneura</name>
    <dbReference type="NCBI Taxonomy" id="428564"/>
    <lineage>
        <taxon>Eukaryota</taxon>
        <taxon>Metazoa</taxon>
        <taxon>Ecdysozoa</taxon>
        <taxon>Arthropoda</taxon>
        <taxon>Hexapoda</taxon>
        <taxon>Insecta</taxon>
        <taxon>Pterygota</taxon>
        <taxon>Neoptera</taxon>
        <taxon>Paraneoptera</taxon>
        <taxon>Hemiptera</taxon>
        <taxon>Sternorrhyncha</taxon>
        <taxon>Psylloidea</taxon>
        <taxon>Psyllidae</taxon>
        <taxon>Psyllinae</taxon>
        <taxon>Cacopsylla</taxon>
    </lineage>
</organism>
<sequence length="369" mass="41458">MSDEILSSSKSKCGDLDSPKIHPKSPKTPPPPRTPPTPQNINKPLLLSDEQKSNLSKDALFDYICDIENYVGALESQTSNQEAEILQLRGNIERLKHSNQECSIKEKIVQRRLAAKEQEVHDYGNQLSELKTCQVGGSGMLRSVLLDPAVNLLIQRLKHELTSTKTRLEETQNELNAWKFTPDSNTGKRLMAKCRLLYQENEELGKMINSGRLAKLEGDLALQKSFSEEVKKSQSELDEILQDLDEDVEGMQTTILYLQQELRKSKLTIASLEKQLNSKEVNNHVGINGNDTTKHEENHKEENNTECNERTFSDKNSDSASRVNSNNKRTGSGAAGNTVPSKRQRSESVEFEMTYSDPEETLTALTNGK</sequence>
<proteinExistence type="inferred from homology"/>
<evidence type="ECO:0000313" key="7">
    <source>
        <dbReference type="EMBL" id="CAG6631319.1"/>
    </source>
</evidence>
<dbReference type="EMBL" id="HBUF01354091">
    <property type="protein sequence ID" value="CAG6716217.1"/>
    <property type="molecule type" value="Transcribed_RNA"/>
</dbReference>
<dbReference type="EMBL" id="HBUF01354089">
    <property type="protein sequence ID" value="CAG6716215.1"/>
    <property type="molecule type" value="Transcribed_RNA"/>
</dbReference>